<evidence type="ECO:0000259" key="3">
    <source>
        <dbReference type="PROSITE" id="PS51294"/>
    </source>
</evidence>
<dbReference type="OrthoDB" id="2563640at2759"/>
<organism evidence="4 5">
    <name type="scientific">Kwoniella heveanensis BCC8398</name>
    <dbReference type="NCBI Taxonomy" id="1296120"/>
    <lineage>
        <taxon>Eukaryota</taxon>
        <taxon>Fungi</taxon>
        <taxon>Dikarya</taxon>
        <taxon>Basidiomycota</taxon>
        <taxon>Agaricomycotina</taxon>
        <taxon>Tremellomycetes</taxon>
        <taxon>Tremellales</taxon>
        <taxon>Cryptococcaceae</taxon>
        <taxon>Kwoniella</taxon>
    </lineage>
</organism>
<name>A0A1B9GYS9_9TREE</name>
<dbReference type="Proteomes" id="UP000092666">
    <property type="component" value="Unassembled WGS sequence"/>
</dbReference>
<accession>A0A1B9GYS9</accession>
<protein>
    <submittedName>
        <fullName evidence="4">Uncharacterized protein</fullName>
    </submittedName>
</protein>
<dbReference type="SUPFAM" id="SSF46689">
    <property type="entry name" value="Homeodomain-like"/>
    <property type="match status" value="1"/>
</dbReference>
<dbReference type="PROSITE" id="PS50090">
    <property type="entry name" value="MYB_LIKE"/>
    <property type="match status" value="1"/>
</dbReference>
<sequence length="107" mass="11945">MPAAKQSSHEHDVKPYPRTTTTDNQNTTPKQKNDAKPNFPSSPSKRAGVAGRKWTSEELLQLFEHVLKNGPRNWDGVVEGRTGNQCMQTWSKTLLPFLKNSIIAKGS</sequence>
<feature type="domain" description="HTH myb-type" evidence="3">
    <location>
        <begin position="46"/>
        <end position="98"/>
    </location>
</feature>
<dbReference type="Pfam" id="PF00249">
    <property type="entry name" value="Myb_DNA-binding"/>
    <property type="match status" value="1"/>
</dbReference>
<evidence type="ECO:0000313" key="4">
    <source>
        <dbReference type="EMBL" id="OCF36160.1"/>
    </source>
</evidence>
<dbReference type="EMBL" id="KI669496">
    <property type="protein sequence ID" value="OCF36160.1"/>
    <property type="molecule type" value="Genomic_DNA"/>
</dbReference>
<feature type="compositionally biased region" description="Low complexity" evidence="1">
    <location>
        <begin position="19"/>
        <end position="28"/>
    </location>
</feature>
<evidence type="ECO:0000313" key="5">
    <source>
        <dbReference type="Proteomes" id="UP000092666"/>
    </source>
</evidence>
<dbReference type="InterPro" id="IPR017930">
    <property type="entry name" value="Myb_dom"/>
</dbReference>
<reference evidence="5" key="2">
    <citation type="submission" date="2013-12" db="EMBL/GenBank/DDBJ databases">
        <title>Evolution of pathogenesis and genome organization in the Tremellales.</title>
        <authorList>
            <person name="Cuomo C."/>
            <person name="Litvintseva A."/>
            <person name="Heitman J."/>
            <person name="Chen Y."/>
            <person name="Sun S."/>
            <person name="Springer D."/>
            <person name="Dromer F."/>
            <person name="Young S."/>
            <person name="Zeng Q."/>
            <person name="Chapman S."/>
            <person name="Gujja S."/>
            <person name="Saif S."/>
            <person name="Birren B."/>
        </authorList>
    </citation>
    <scope>NUCLEOTIDE SEQUENCE [LARGE SCALE GENOMIC DNA]</scope>
    <source>
        <strain evidence="5">BCC8398</strain>
    </source>
</reference>
<dbReference type="AlphaFoldDB" id="A0A1B9GYS9"/>
<feature type="domain" description="Myb-like" evidence="2">
    <location>
        <begin position="46"/>
        <end position="94"/>
    </location>
</feature>
<dbReference type="InterPro" id="IPR009057">
    <property type="entry name" value="Homeodomain-like_sf"/>
</dbReference>
<dbReference type="Gene3D" id="1.10.10.60">
    <property type="entry name" value="Homeodomain-like"/>
    <property type="match status" value="1"/>
</dbReference>
<reference evidence="4 5" key="1">
    <citation type="submission" date="2013-07" db="EMBL/GenBank/DDBJ databases">
        <title>The Genome Sequence of Cryptococcus heveanensis BCC8398.</title>
        <authorList>
            <consortium name="The Broad Institute Genome Sequencing Platform"/>
            <person name="Cuomo C."/>
            <person name="Litvintseva A."/>
            <person name="Chen Y."/>
            <person name="Heitman J."/>
            <person name="Sun S."/>
            <person name="Springer D."/>
            <person name="Dromer F."/>
            <person name="Young S.K."/>
            <person name="Zeng Q."/>
            <person name="Gargeya S."/>
            <person name="Fitzgerald M."/>
            <person name="Abouelleil A."/>
            <person name="Alvarado L."/>
            <person name="Berlin A.M."/>
            <person name="Chapman S.B."/>
            <person name="Dewar J."/>
            <person name="Goldberg J."/>
            <person name="Griggs A."/>
            <person name="Gujja S."/>
            <person name="Hansen M."/>
            <person name="Howarth C."/>
            <person name="Imamovic A."/>
            <person name="Larimer J."/>
            <person name="McCowan C."/>
            <person name="Murphy C."/>
            <person name="Pearson M."/>
            <person name="Priest M."/>
            <person name="Roberts A."/>
            <person name="Saif S."/>
            <person name="Shea T."/>
            <person name="Sykes S."/>
            <person name="Wortman J."/>
            <person name="Nusbaum C."/>
            <person name="Birren B."/>
        </authorList>
    </citation>
    <scope>NUCLEOTIDE SEQUENCE [LARGE SCALE GENOMIC DNA]</scope>
    <source>
        <strain evidence="4 5">BCC8398</strain>
    </source>
</reference>
<dbReference type="InterPro" id="IPR001005">
    <property type="entry name" value="SANT/Myb"/>
</dbReference>
<dbReference type="CDD" id="cd00167">
    <property type="entry name" value="SANT"/>
    <property type="match status" value="1"/>
</dbReference>
<keyword evidence="5" id="KW-1185">Reference proteome</keyword>
<feature type="region of interest" description="Disordered" evidence="1">
    <location>
        <begin position="1"/>
        <end position="52"/>
    </location>
</feature>
<evidence type="ECO:0000259" key="2">
    <source>
        <dbReference type="PROSITE" id="PS50090"/>
    </source>
</evidence>
<gene>
    <name evidence="4" type="ORF">I316_02032</name>
</gene>
<proteinExistence type="predicted"/>
<evidence type="ECO:0000256" key="1">
    <source>
        <dbReference type="SAM" id="MobiDB-lite"/>
    </source>
</evidence>
<dbReference type="PROSITE" id="PS51294">
    <property type="entry name" value="HTH_MYB"/>
    <property type="match status" value="1"/>
</dbReference>